<keyword evidence="7 9" id="KW-0694">RNA-binding</keyword>
<protein>
    <recommendedName>
        <fullName evidence="9">Probable tRNA sulfurtransferase</fullName>
        <ecNumber evidence="9">2.8.1.4</ecNumber>
    </recommendedName>
    <alternativeName>
        <fullName evidence="9">Sulfur carrier protein ThiS sulfurtransferase</fullName>
    </alternativeName>
    <alternativeName>
        <fullName evidence="9">Thiamine biosynthesis protein ThiI</fullName>
    </alternativeName>
    <alternativeName>
        <fullName evidence="9">tRNA 4-thiouridine synthase</fullName>
    </alternativeName>
</protein>
<dbReference type="GO" id="GO:0005829">
    <property type="term" value="C:cytosol"/>
    <property type="evidence" value="ECO:0007669"/>
    <property type="project" value="TreeGrafter"/>
</dbReference>
<dbReference type="GO" id="GO:0052837">
    <property type="term" value="P:thiazole biosynthetic process"/>
    <property type="evidence" value="ECO:0007669"/>
    <property type="project" value="TreeGrafter"/>
</dbReference>
<keyword evidence="2 9" id="KW-0963">Cytoplasm</keyword>
<keyword evidence="8 9" id="KW-0784">Thiamine biosynthesis</keyword>
<organism evidence="11 12">
    <name type="scientific">Methanolapillus ohkumae</name>
    <dbReference type="NCBI Taxonomy" id="3028298"/>
    <lineage>
        <taxon>Archaea</taxon>
        <taxon>Methanobacteriati</taxon>
        <taxon>Methanobacteriota</taxon>
        <taxon>Stenosarchaea group</taxon>
        <taxon>Methanomicrobia</taxon>
        <taxon>Methanosarcinales</taxon>
        <taxon>Methanosarcinaceae</taxon>
        <taxon>Methanolapillus</taxon>
    </lineage>
</organism>
<keyword evidence="6 9" id="KW-0067">ATP-binding</keyword>
<dbReference type="GO" id="GO:0009228">
    <property type="term" value="P:thiamine biosynthetic process"/>
    <property type="evidence" value="ECO:0007669"/>
    <property type="project" value="UniProtKB-KW"/>
</dbReference>
<evidence type="ECO:0000256" key="9">
    <source>
        <dbReference type="HAMAP-Rule" id="MF_00021"/>
    </source>
</evidence>
<feature type="domain" description="THUMP" evidence="10">
    <location>
        <begin position="65"/>
        <end position="173"/>
    </location>
</feature>
<dbReference type="AlphaFoldDB" id="A0AA96V5J2"/>
<comment type="similarity">
    <text evidence="9">Belongs to the ThiI family.</text>
</comment>
<dbReference type="CDD" id="cd11716">
    <property type="entry name" value="THUMP_ThiI"/>
    <property type="match status" value="1"/>
</dbReference>
<dbReference type="GO" id="GO:0004810">
    <property type="term" value="F:CCA tRNA nucleotidyltransferase activity"/>
    <property type="evidence" value="ECO:0007669"/>
    <property type="project" value="InterPro"/>
</dbReference>
<dbReference type="GO" id="GO:0000049">
    <property type="term" value="F:tRNA binding"/>
    <property type="evidence" value="ECO:0007669"/>
    <property type="project" value="UniProtKB-UniRule"/>
</dbReference>
<evidence type="ECO:0000256" key="7">
    <source>
        <dbReference type="ARBA" id="ARBA00022884"/>
    </source>
</evidence>
<dbReference type="InterPro" id="IPR050102">
    <property type="entry name" value="tRNA_sulfurtransferase_ThiI"/>
</dbReference>
<comment type="catalytic activity">
    <reaction evidence="9">
        <text>[ThiI sulfur-carrier protein]-S-sulfanyl-L-cysteine + a uridine in tRNA + 2 reduced [2Fe-2S]-[ferredoxin] + ATP + H(+) = [ThiI sulfur-carrier protein]-L-cysteine + a 4-thiouridine in tRNA + 2 oxidized [2Fe-2S]-[ferredoxin] + AMP + diphosphate</text>
        <dbReference type="Rhea" id="RHEA:24176"/>
        <dbReference type="Rhea" id="RHEA-COMP:10000"/>
        <dbReference type="Rhea" id="RHEA-COMP:10001"/>
        <dbReference type="Rhea" id="RHEA-COMP:13337"/>
        <dbReference type="Rhea" id="RHEA-COMP:13338"/>
        <dbReference type="Rhea" id="RHEA-COMP:13339"/>
        <dbReference type="Rhea" id="RHEA-COMP:13340"/>
        <dbReference type="ChEBI" id="CHEBI:15378"/>
        <dbReference type="ChEBI" id="CHEBI:29950"/>
        <dbReference type="ChEBI" id="CHEBI:30616"/>
        <dbReference type="ChEBI" id="CHEBI:33019"/>
        <dbReference type="ChEBI" id="CHEBI:33737"/>
        <dbReference type="ChEBI" id="CHEBI:33738"/>
        <dbReference type="ChEBI" id="CHEBI:61963"/>
        <dbReference type="ChEBI" id="CHEBI:65315"/>
        <dbReference type="ChEBI" id="CHEBI:136798"/>
        <dbReference type="ChEBI" id="CHEBI:456215"/>
        <dbReference type="EC" id="2.8.1.4"/>
    </reaction>
</comment>
<dbReference type="SUPFAM" id="SSF52402">
    <property type="entry name" value="Adenine nucleotide alpha hydrolases-like"/>
    <property type="match status" value="1"/>
</dbReference>
<dbReference type="Pfam" id="PF02568">
    <property type="entry name" value="ThiI"/>
    <property type="match status" value="1"/>
</dbReference>
<evidence type="ECO:0000256" key="8">
    <source>
        <dbReference type="ARBA" id="ARBA00022977"/>
    </source>
</evidence>
<proteinExistence type="inferred from homology"/>
<sequence length="408" mass="45439">MNLSFPEKNIVIVRYGELSLKSRGVRDRYEEILKMNISAMLKANGIPFSKILRDFGRIFVETQSPLAPEIIARVFGVVSVSPAFSCSADPEEITALCATIGGEEIKDGQTYAVRARRSGNHSYSSNDIARICGDAIWEKLIAAGKTPSVDLTHPDREIFVEVRQSRSYVYLNNLKGPGGFPTGTQGKMVVLLSGGIDSPVAAWLMMKRGIDIIPIFFDNSPYMSQTAIEKAIDNAQVLFSWAPGRRHKFYRIKHGEYMRSMMETCSSKNICLMCKRSMFRVAGAVMKKTGAVGIISGSSLGQVASQTAENMICETYGLCLPLYHPLIAYDKQEIIDLARKIGTFDNSIRASDEKECSAVPEKPEIKAKLTVALDEENRFRFNLEEMIQNMVNDAEIIEFSPENEIEIK</sequence>
<dbReference type="PANTHER" id="PTHR43209:SF1">
    <property type="entry name" value="TRNA SULFURTRANSFERASE"/>
    <property type="match status" value="1"/>
</dbReference>
<accession>A0AA96V5J2</accession>
<dbReference type="SUPFAM" id="SSF143437">
    <property type="entry name" value="THUMP domain-like"/>
    <property type="match status" value="1"/>
</dbReference>
<evidence type="ECO:0000256" key="6">
    <source>
        <dbReference type="ARBA" id="ARBA00022840"/>
    </source>
</evidence>
<dbReference type="InterPro" id="IPR049962">
    <property type="entry name" value="THUMP_ThiI"/>
</dbReference>
<evidence type="ECO:0000256" key="2">
    <source>
        <dbReference type="ARBA" id="ARBA00022490"/>
    </source>
</evidence>
<dbReference type="PANTHER" id="PTHR43209">
    <property type="entry name" value="TRNA SULFURTRANSFERASE"/>
    <property type="match status" value="1"/>
</dbReference>
<dbReference type="EC" id="2.8.1.4" evidence="9"/>
<dbReference type="Pfam" id="PF22025">
    <property type="entry name" value="ThiI_fer"/>
    <property type="match status" value="1"/>
</dbReference>
<comment type="subcellular location">
    <subcellularLocation>
        <location evidence="1 9">Cytoplasm</location>
    </subcellularLocation>
</comment>
<dbReference type="Proteomes" id="UP001304970">
    <property type="component" value="Chromosome"/>
</dbReference>
<dbReference type="InterPro" id="IPR014729">
    <property type="entry name" value="Rossmann-like_a/b/a_fold"/>
</dbReference>
<feature type="binding site" evidence="9">
    <location>
        <position position="306"/>
    </location>
    <ligand>
        <name>ATP</name>
        <dbReference type="ChEBI" id="CHEBI:30616"/>
    </ligand>
</feature>
<dbReference type="GO" id="GO:0002937">
    <property type="term" value="P:tRNA 4-thiouridine biosynthesis"/>
    <property type="evidence" value="ECO:0007669"/>
    <property type="project" value="TreeGrafter"/>
</dbReference>
<feature type="binding site" evidence="9">
    <location>
        <position position="297"/>
    </location>
    <ligand>
        <name>ATP</name>
        <dbReference type="ChEBI" id="CHEBI:30616"/>
    </ligand>
</feature>
<evidence type="ECO:0000256" key="1">
    <source>
        <dbReference type="ARBA" id="ARBA00004496"/>
    </source>
</evidence>
<comment type="caution">
    <text evidence="9">Lacks conserved residue(s) required for the propagation of feature annotation.</text>
</comment>
<evidence type="ECO:0000256" key="4">
    <source>
        <dbReference type="ARBA" id="ARBA00022679"/>
    </source>
</evidence>
<dbReference type="FunFam" id="3.40.50.620:FF:000053">
    <property type="entry name" value="Probable tRNA sulfurtransferase"/>
    <property type="match status" value="1"/>
</dbReference>
<dbReference type="Gene3D" id="3.40.50.620">
    <property type="entry name" value="HUPs"/>
    <property type="match status" value="1"/>
</dbReference>
<dbReference type="InterPro" id="IPR003720">
    <property type="entry name" value="tRNA_STrfase"/>
</dbReference>
<feature type="binding site" evidence="9">
    <location>
        <position position="275"/>
    </location>
    <ligand>
        <name>ATP</name>
        <dbReference type="ChEBI" id="CHEBI:30616"/>
    </ligand>
</feature>
<name>A0AA96V5J2_9EURY</name>
<keyword evidence="5 9" id="KW-0547">Nucleotide-binding</keyword>
<dbReference type="InterPro" id="IPR054173">
    <property type="entry name" value="ThiI_fer"/>
</dbReference>
<dbReference type="GO" id="GO:0005524">
    <property type="term" value="F:ATP binding"/>
    <property type="evidence" value="ECO:0007669"/>
    <property type="project" value="UniProtKB-UniRule"/>
</dbReference>
<dbReference type="GO" id="GO:0140741">
    <property type="term" value="F:tRNA-uracil-4 sulfurtransferase activity"/>
    <property type="evidence" value="ECO:0007669"/>
    <property type="project" value="UniProtKB-EC"/>
</dbReference>
<gene>
    <name evidence="9 11" type="primary">thiI</name>
    <name evidence="11" type="ORF">MsAm2_08240</name>
</gene>
<dbReference type="CDD" id="cd01712">
    <property type="entry name" value="PPase_ThiI"/>
    <property type="match status" value="1"/>
</dbReference>
<dbReference type="SMART" id="SM00981">
    <property type="entry name" value="THUMP"/>
    <property type="match status" value="1"/>
</dbReference>
<dbReference type="InterPro" id="IPR020536">
    <property type="entry name" value="ThiI_AANH"/>
</dbReference>
<dbReference type="HAMAP" id="MF_00021">
    <property type="entry name" value="ThiI"/>
    <property type="match status" value="1"/>
</dbReference>
<dbReference type="PROSITE" id="PS51165">
    <property type="entry name" value="THUMP"/>
    <property type="match status" value="1"/>
</dbReference>
<dbReference type="Pfam" id="PF02926">
    <property type="entry name" value="THUMP"/>
    <property type="match status" value="1"/>
</dbReference>
<feature type="binding site" evidence="9">
    <location>
        <begin position="191"/>
        <end position="192"/>
    </location>
    <ligand>
        <name>ATP</name>
        <dbReference type="ChEBI" id="CHEBI:30616"/>
    </ligand>
</feature>
<comment type="catalytic activity">
    <reaction evidence="9">
        <text>[ThiS sulfur-carrier protein]-C-terminal Gly-Gly-AMP + S-sulfanyl-L-cysteinyl-[cysteine desulfurase] + AH2 = [ThiS sulfur-carrier protein]-C-terminal-Gly-aminoethanethioate + L-cysteinyl-[cysteine desulfurase] + A + AMP + 2 H(+)</text>
        <dbReference type="Rhea" id="RHEA:43340"/>
        <dbReference type="Rhea" id="RHEA-COMP:12157"/>
        <dbReference type="Rhea" id="RHEA-COMP:12158"/>
        <dbReference type="Rhea" id="RHEA-COMP:12910"/>
        <dbReference type="Rhea" id="RHEA-COMP:19908"/>
        <dbReference type="ChEBI" id="CHEBI:13193"/>
        <dbReference type="ChEBI" id="CHEBI:15378"/>
        <dbReference type="ChEBI" id="CHEBI:17499"/>
        <dbReference type="ChEBI" id="CHEBI:29950"/>
        <dbReference type="ChEBI" id="CHEBI:61963"/>
        <dbReference type="ChEBI" id="CHEBI:90618"/>
        <dbReference type="ChEBI" id="CHEBI:232372"/>
        <dbReference type="ChEBI" id="CHEBI:456215"/>
    </reaction>
</comment>
<evidence type="ECO:0000256" key="3">
    <source>
        <dbReference type="ARBA" id="ARBA00022555"/>
    </source>
</evidence>
<keyword evidence="3 9" id="KW-0820">tRNA-binding</keyword>
<reference evidence="11 12" key="1">
    <citation type="submission" date="2023-07" db="EMBL/GenBank/DDBJ databases">
        <title>Closed genome sequence of Methanosarcinaceae archaeon Am2.</title>
        <authorList>
            <person name="Poehlein A."/>
            <person name="Protasov E."/>
            <person name="Platt K."/>
            <person name="Reeh H."/>
            <person name="Daniel R."/>
            <person name="Brune A."/>
        </authorList>
    </citation>
    <scope>NUCLEOTIDE SEQUENCE [LARGE SCALE GENOMIC DNA]</scope>
    <source>
        <strain evidence="11 12">Am2</strain>
    </source>
</reference>
<keyword evidence="4 9" id="KW-0808">Transferase</keyword>
<dbReference type="InterPro" id="IPR004114">
    <property type="entry name" value="THUMP_dom"/>
</dbReference>
<dbReference type="NCBIfam" id="TIGR00342">
    <property type="entry name" value="tRNA uracil 4-sulfurtransferase ThiI"/>
    <property type="match status" value="1"/>
</dbReference>
<evidence type="ECO:0000313" key="11">
    <source>
        <dbReference type="EMBL" id="WNY27039.1"/>
    </source>
</evidence>
<evidence type="ECO:0000313" key="12">
    <source>
        <dbReference type="Proteomes" id="UP001304970"/>
    </source>
</evidence>
<comment type="pathway">
    <text evidence="9">Cofactor biosynthesis; thiamine diphosphate biosynthesis.</text>
</comment>
<dbReference type="EMBL" id="CP131061">
    <property type="protein sequence ID" value="WNY27039.1"/>
    <property type="molecule type" value="Genomic_DNA"/>
</dbReference>
<evidence type="ECO:0000256" key="5">
    <source>
        <dbReference type="ARBA" id="ARBA00022741"/>
    </source>
</evidence>
<dbReference type="Gene3D" id="3.30.2130.30">
    <property type="match status" value="1"/>
</dbReference>
<keyword evidence="12" id="KW-1185">Reference proteome</keyword>
<comment type="function">
    <text evidence="9">Catalyzes the ATP-dependent transfer of a sulfur to tRNA to produce 4-thiouridine in position 8 of tRNAs, which functions as a near-UV photosensor. Also catalyzes the transfer of sulfur to the sulfur carrier protein ThiS, forming ThiS-thiocarboxylate. This is a step in the synthesis of thiazole, in the thiamine biosynthesis pathway. The sulfur is donated as persulfide by IscS.</text>
</comment>
<evidence type="ECO:0000259" key="10">
    <source>
        <dbReference type="PROSITE" id="PS51165"/>
    </source>
</evidence>
<dbReference type="InterPro" id="IPR049961">
    <property type="entry name" value="ThiI_N"/>
</dbReference>
<dbReference type="GO" id="GO:0009229">
    <property type="term" value="P:thiamine diphosphate biosynthetic process"/>
    <property type="evidence" value="ECO:0007669"/>
    <property type="project" value="UniProtKB-UniRule"/>
</dbReference>